<dbReference type="PANTHER" id="PTHR39596:SF4">
    <property type="entry name" value="HET DOMAIN PROTEIN (AFU_ORTHOLOGUE AFUA_3G03140)-RELATED"/>
    <property type="match status" value="1"/>
</dbReference>
<comment type="caution">
    <text evidence="1">The sequence shown here is derived from an EMBL/GenBank/DDBJ whole genome shotgun (WGS) entry which is preliminary data.</text>
</comment>
<reference evidence="1" key="1">
    <citation type="submission" date="2023-01" db="EMBL/GenBank/DDBJ databases">
        <title>The growth and conidiation of Purpureocillium lavendulum are regulated by nitrogen source and histone H3K14 acetylation.</title>
        <authorList>
            <person name="Tang P."/>
            <person name="Han J."/>
            <person name="Zhang C."/>
            <person name="Tang P."/>
            <person name="Qi F."/>
            <person name="Zhang K."/>
            <person name="Liang L."/>
        </authorList>
    </citation>
    <scope>NUCLEOTIDE SEQUENCE</scope>
    <source>
        <strain evidence="1">YMF1.00683</strain>
    </source>
</reference>
<organism evidence="1 2">
    <name type="scientific">Purpureocillium lavendulum</name>
    <dbReference type="NCBI Taxonomy" id="1247861"/>
    <lineage>
        <taxon>Eukaryota</taxon>
        <taxon>Fungi</taxon>
        <taxon>Dikarya</taxon>
        <taxon>Ascomycota</taxon>
        <taxon>Pezizomycotina</taxon>
        <taxon>Sordariomycetes</taxon>
        <taxon>Hypocreomycetidae</taxon>
        <taxon>Hypocreales</taxon>
        <taxon>Ophiocordycipitaceae</taxon>
        <taxon>Purpureocillium</taxon>
    </lineage>
</organism>
<dbReference type="Proteomes" id="UP001163105">
    <property type="component" value="Unassembled WGS sequence"/>
</dbReference>
<gene>
    <name evidence="1" type="ORF">O9K51_10942</name>
</gene>
<accession>A0AB34FC58</accession>
<protein>
    <submittedName>
        <fullName evidence="1">AC9 transposase</fullName>
    </submittedName>
</protein>
<name>A0AB34FC58_9HYPO</name>
<dbReference type="AlphaFoldDB" id="A0AB34FC58"/>
<proteinExistence type="predicted"/>
<dbReference type="EMBL" id="JAQHRD010000021">
    <property type="protein sequence ID" value="KAJ6436460.1"/>
    <property type="molecule type" value="Genomic_DNA"/>
</dbReference>
<dbReference type="PANTHER" id="PTHR39596">
    <property type="match status" value="1"/>
</dbReference>
<evidence type="ECO:0000313" key="1">
    <source>
        <dbReference type="EMBL" id="KAJ6436460.1"/>
    </source>
</evidence>
<sequence length="864" mass="96940">MEGVSPVCNGVLPTNRLQVPYVVEDQQDFGDNTLREFPQFRGITLTDDIASLGLHFTTSSSLTSFMQSWLFFGLLRTFLRHPIPHTDFVSDGTINLGKQSVEDHFIRWKIELWRASYAMKRQAQYDAEAHISYALAKSEILEETAEALGQPTLEFGLIALSVKLLAGLLLTVLDDTLAKSSGPWAPWAIKSWRRLSRIPDTLAGTAKWTPSFVFDEYTAAMSSRDRMKTLYGNKIMPAPLPSGDVSGGPSARVLLRIFEDNGWCPFRARQLCQTFDYLTLNSIAGLVKRNAAGENHGQCLEVMRCKAHDVIGMDQTVSYPFRHDSQTCDGSCDFIKISYNELASIISSGGKPIISVSMDGPLDLKVIRCTPYTTYTAVSHVWSDGRGNPIENALPQCQIVWLREKIRQTYQAKYNPLYDEQSILRSEIEFAYTQTFRGGRPHSSFDPKRIYFWMDTLCIPSCPESAASDATQTLRLRAIKQITPIFVGAYNALVLDQGLENTVARNPAGLSGDEFASYILGCTWMERGWTLQEGSLVQSCVMQLMDKPYEMSMALRHLMPTMDSTTSPLARAVISIRRATILNLRREFLEHKRQIMLDPWFPRARRFANMLKTPVFIWTWNSLINRSTTRPSDAVLIFAGLLDFDVYQLRSVPQQERLMRVVQGCEVLPLSLLYSTGPKVCIEGHPELSWIPEDIKGDNLVSGPVLRKLESHRANSPVIYSVERGNRDNNTFLTLVVGPGQVIPHGAIPVHIMVHSDSAADNACKEYIVEMQSTDVVWRHETPILGHFIVIDLACGTSSLRGVAGRGASFSIICRRDAQWTVQYDAPLVAEQWIRKTGICPLPAASLVAERWLGRQKIVMTHGE</sequence>
<keyword evidence="2" id="KW-1185">Reference proteome</keyword>
<evidence type="ECO:0000313" key="2">
    <source>
        <dbReference type="Proteomes" id="UP001163105"/>
    </source>
</evidence>